<organism evidence="3 4">
    <name type="scientific">Cherax quadricarinatus</name>
    <name type="common">Australian red claw crayfish</name>
    <dbReference type="NCBI Taxonomy" id="27406"/>
    <lineage>
        <taxon>Eukaryota</taxon>
        <taxon>Metazoa</taxon>
        <taxon>Ecdysozoa</taxon>
        <taxon>Arthropoda</taxon>
        <taxon>Crustacea</taxon>
        <taxon>Multicrustacea</taxon>
        <taxon>Malacostraca</taxon>
        <taxon>Eumalacostraca</taxon>
        <taxon>Eucarida</taxon>
        <taxon>Decapoda</taxon>
        <taxon>Pleocyemata</taxon>
        <taxon>Astacidea</taxon>
        <taxon>Parastacoidea</taxon>
        <taxon>Parastacidae</taxon>
        <taxon>Cherax</taxon>
    </lineage>
</organism>
<dbReference type="Gene3D" id="2.130.10.130">
    <property type="entry name" value="Integrin alpha, N-terminal"/>
    <property type="match status" value="1"/>
</dbReference>
<name>A0AAW0WUM3_CHEQU</name>
<dbReference type="PANTHER" id="PTHR23220:SF133">
    <property type="entry name" value="INTEGRIN ALPHA-PS2"/>
    <property type="match status" value="1"/>
</dbReference>
<dbReference type="AlphaFoldDB" id="A0AAW0WUM3"/>
<dbReference type="GO" id="GO:0008305">
    <property type="term" value="C:integrin complex"/>
    <property type="evidence" value="ECO:0007669"/>
    <property type="project" value="TreeGrafter"/>
</dbReference>
<dbReference type="PANTHER" id="PTHR23220">
    <property type="entry name" value="INTEGRIN ALPHA"/>
    <property type="match status" value="1"/>
</dbReference>
<dbReference type="GO" id="GO:0005178">
    <property type="term" value="F:integrin binding"/>
    <property type="evidence" value="ECO:0007669"/>
    <property type="project" value="TreeGrafter"/>
</dbReference>
<evidence type="ECO:0000313" key="4">
    <source>
        <dbReference type="Proteomes" id="UP001445076"/>
    </source>
</evidence>
<dbReference type="GO" id="GO:0007160">
    <property type="term" value="P:cell-matrix adhesion"/>
    <property type="evidence" value="ECO:0007669"/>
    <property type="project" value="TreeGrafter"/>
</dbReference>
<comment type="caution">
    <text evidence="3">The sequence shown here is derived from an EMBL/GenBank/DDBJ whole genome shotgun (WGS) entry which is preliminary data.</text>
</comment>
<dbReference type="PROSITE" id="PS51470">
    <property type="entry name" value="FG_GAP"/>
    <property type="match status" value="1"/>
</dbReference>
<dbReference type="Proteomes" id="UP001445076">
    <property type="component" value="Unassembled WGS sequence"/>
</dbReference>
<evidence type="ECO:0000313" key="3">
    <source>
        <dbReference type="EMBL" id="KAK8730932.1"/>
    </source>
</evidence>
<protein>
    <submittedName>
        <fullName evidence="3">Uncharacterized protein</fullName>
    </submittedName>
</protein>
<sequence>MCVGVWVACVGVWVGVVVSFNLETEDFVTHGGPRGSKFGFSVSHHRDTAGAWVLVGAPEAQTSQPEVWQGGAVYRCHPAVSGSCEPVPFDLTGNHYDNDNGQQMDNKSMQWFGASLASQSGVIVACAPRYVWFSVKRNRREPVGNCFYTTGRDTHTYQMYSPCMTPSWGYHRQGSCQAGISTTLTQVRCSTRIC</sequence>
<proteinExistence type="predicted"/>
<gene>
    <name evidence="3" type="ORF">OTU49_007707</name>
</gene>
<reference evidence="3 4" key="1">
    <citation type="journal article" date="2024" name="BMC Genomics">
        <title>Genome assembly of redclaw crayfish (Cherax quadricarinatus) provides insights into its immune adaptation and hypoxia tolerance.</title>
        <authorList>
            <person name="Liu Z."/>
            <person name="Zheng J."/>
            <person name="Li H."/>
            <person name="Fang K."/>
            <person name="Wang S."/>
            <person name="He J."/>
            <person name="Zhou D."/>
            <person name="Weng S."/>
            <person name="Chi M."/>
            <person name="Gu Z."/>
            <person name="He J."/>
            <person name="Li F."/>
            <person name="Wang M."/>
        </authorList>
    </citation>
    <scope>NUCLEOTIDE SEQUENCE [LARGE SCALE GENOMIC DNA]</scope>
    <source>
        <strain evidence="3">ZL_2023a</strain>
    </source>
</reference>
<dbReference type="SUPFAM" id="SSF69318">
    <property type="entry name" value="Integrin alpha N-terminal domain"/>
    <property type="match status" value="1"/>
</dbReference>
<feature type="chain" id="PRO_5043844526" evidence="2">
    <location>
        <begin position="20"/>
        <end position="194"/>
    </location>
</feature>
<dbReference type="GO" id="GO:0098609">
    <property type="term" value="P:cell-cell adhesion"/>
    <property type="evidence" value="ECO:0007669"/>
    <property type="project" value="TreeGrafter"/>
</dbReference>
<dbReference type="GO" id="GO:0033627">
    <property type="term" value="P:cell adhesion mediated by integrin"/>
    <property type="evidence" value="ECO:0007669"/>
    <property type="project" value="TreeGrafter"/>
</dbReference>
<dbReference type="GO" id="GO:0009897">
    <property type="term" value="C:external side of plasma membrane"/>
    <property type="evidence" value="ECO:0007669"/>
    <property type="project" value="TreeGrafter"/>
</dbReference>
<accession>A0AAW0WUM3</accession>
<keyword evidence="4" id="KW-1185">Reference proteome</keyword>
<feature type="repeat" description="FG-GAP" evidence="1">
    <location>
        <begin position="24"/>
        <end position="85"/>
    </location>
</feature>
<dbReference type="GO" id="GO:0007229">
    <property type="term" value="P:integrin-mediated signaling pathway"/>
    <property type="evidence" value="ECO:0007669"/>
    <property type="project" value="TreeGrafter"/>
</dbReference>
<feature type="signal peptide" evidence="2">
    <location>
        <begin position="1"/>
        <end position="19"/>
    </location>
</feature>
<keyword evidence="2" id="KW-0732">Signal</keyword>
<dbReference type="InterPro" id="IPR028994">
    <property type="entry name" value="Integrin_alpha_N"/>
</dbReference>
<dbReference type="InterPro" id="IPR013519">
    <property type="entry name" value="Int_alpha_beta-p"/>
</dbReference>
<dbReference type="SMART" id="SM00191">
    <property type="entry name" value="Int_alpha"/>
    <property type="match status" value="1"/>
</dbReference>
<evidence type="ECO:0000256" key="1">
    <source>
        <dbReference type="PROSITE-ProRule" id="PRU00803"/>
    </source>
</evidence>
<dbReference type="EMBL" id="JARKIK010000062">
    <property type="protein sequence ID" value="KAK8730932.1"/>
    <property type="molecule type" value="Genomic_DNA"/>
</dbReference>
<evidence type="ECO:0000256" key="2">
    <source>
        <dbReference type="SAM" id="SignalP"/>
    </source>
</evidence>